<comment type="similarity">
    <text evidence="1">Belongs to the short-chain dehydrogenases/reductases (SDR) family.</text>
</comment>
<dbReference type="PANTHER" id="PTHR43669">
    <property type="entry name" value="5-KETO-D-GLUCONATE 5-REDUCTASE"/>
    <property type="match status" value="1"/>
</dbReference>
<sequence>MPEIAEPWTLGPVVVTGGTGHVGMAIARAFLAAGATTIAIGSNPQRTEAAGAELAAHGKAHVMAADISEPDNVRLVLDDVEQRFGTPAVLVNGAGINFHRLIRDLTSDEFDLIFKVNVKSMLFMSREACERMGRAQIRGRVVNITSGNYRYARPDAALYSATKAAMEMLTRGLALEYGHSGIAINAVAPGLVDRPGTTDPAFLKVADYYRGQSANHVLATPEAVAGAVMFLSSAAAQAIAGDTIVIDGGFSAGRLDFPRRSS</sequence>
<name>A0A2V3TYJ9_9HYPH</name>
<dbReference type="EMBL" id="QJJK01000012">
    <property type="protein sequence ID" value="PXW54141.1"/>
    <property type="molecule type" value="Genomic_DNA"/>
</dbReference>
<keyword evidence="4" id="KW-1185">Reference proteome</keyword>
<dbReference type="GO" id="GO:0016491">
    <property type="term" value="F:oxidoreductase activity"/>
    <property type="evidence" value="ECO:0007669"/>
    <property type="project" value="UniProtKB-KW"/>
</dbReference>
<dbReference type="RefSeq" id="WP_110377376.1">
    <property type="nucleotide sequence ID" value="NZ_JAHBRY010000002.1"/>
</dbReference>
<dbReference type="InterPro" id="IPR020904">
    <property type="entry name" value="Sc_DH/Rdtase_CS"/>
</dbReference>
<organism evidence="3 4">
    <name type="scientific">Chelatococcus asaccharovorans</name>
    <dbReference type="NCBI Taxonomy" id="28210"/>
    <lineage>
        <taxon>Bacteria</taxon>
        <taxon>Pseudomonadati</taxon>
        <taxon>Pseudomonadota</taxon>
        <taxon>Alphaproteobacteria</taxon>
        <taxon>Hyphomicrobiales</taxon>
        <taxon>Chelatococcaceae</taxon>
        <taxon>Chelatococcus</taxon>
    </lineage>
</organism>
<keyword evidence="2" id="KW-0560">Oxidoreductase</keyword>
<proteinExistence type="inferred from homology"/>
<dbReference type="PANTHER" id="PTHR43669:SF3">
    <property type="entry name" value="ALCOHOL DEHYDROGENASE, PUTATIVE (AFU_ORTHOLOGUE AFUA_3G03445)-RELATED"/>
    <property type="match status" value="1"/>
</dbReference>
<evidence type="ECO:0000256" key="1">
    <source>
        <dbReference type="ARBA" id="ARBA00006484"/>
    </source>
</evidence>
<comment type="caution">
    <text evidence="3">The sequence shown here is derived from an EMBL/GenBank/DDBJ whole genome shotgun (WGS) entry which is preliminary data.</text>
</comment>
<evidence type="ECO:0000313" key="3">
    <source>
        <dbReference type="EMBL" id="PXW54141.1"/>
    </source>
</evidence>
<dbReference type="AlphaFoldDB" id="A0A2V3TYJ9"/>
<dbReference type="Gene3D" id="3.40.50.720">
    <property type="entry name" value="NAD(P)-binding Rossmann-like Domain"/>
    <property type="match status" value="1"/>
</dbReference>
<reference evidence="3 4" key="1">
    <citation type="submission" date="2018-05" db="EMBL/GenBank/DDBJ databases">
        <title>Genomic Encyclopedia of Type Strains, Phase IV (KMG-IV): sequencing the most valuable type-strain genomes for metagenomic binning, comparative biology and taxonomic classification.</title>
        <authorList>
            <person name="Goeker M."/>
        </authorList>
    </citation>
    <scope>NUCLEOTIDE SEQUENCE [LARGE SCALE GENOMIC DNA]</scope>
    <source>
        <strain evidence="3 4">DSM 6462</strain>
    </source>
</reference>
<dbReference type="SUPFAM" id="SSF51735">
    <property type="entry name" value="NAD(P)-binding Rossmann-fold domains"/>
    <property type="match status" value="1"/>
</dbReference>
<dbReference type="Pfam" id="PF13561">
    <property type="entry name" value="adh_short_C2"/>
    <property type="match status" value="1"/>
</dbReference>
<protein>
    <submittedName>
        <fullName evidence="3">3-oxoacyl-[acyl-carrier protein] reductase</fullName>
    </submittedName>
</protein>
<dbReference type="InterPro" id="IPR002347">
    <property type="entry name" value="SDR_fam"/>
</dbReference>
<evidence type="ECO:0000313" key="4">
    <source>
        <dbReference type="Proteomes" id="UP000248021"/>
    </source>
</evidence>
<dbReference type="InterPro" id="IPR036291">
    <property type="entry name" value="NAD(P)-bd_dom_sf"/>
</dbReference>
<gene>
    <name evidence="3" type="ORF">C7450_112170</name>
</gene>
<dbReference type="PRINTS" id="PR00080">
    <property type="entry name" value="SDRFAMILY"/>
</dbReference>
<dbReference type="Proteomes" id="UP000248021">
    <property type="component" value="Unassembled WGS sequence"/>
</dbReference>
<dbReference type="CDD" id="cd05233">
    <property type="entry name" value="SDR_c"/>
    <property type="match status" value="1"/>
</dbReference>
<evidence type="ECO:0000256" key="2">
    <source>
        <dbReference type="ARBA" id="ARBA00023002"/>
    </source>
</evidence>
<accession>A0A2V3TYJ9</accession>
<dbReference type="OrthoDB" id="9803333at2"/>
<dbReference type="PRINTS" id="PR00081">
    <property type="entry name" value="GDHRDH"/>
</dbReference>
<dbReference type="PROSITE" id="PS00061">
    <property type="entry name" value="ADH_SHORT"/>
    <property type="match status" value="1"/>
</dbReference>
<dbReference type="FunFam" id="3.40.50.720:FF:000084">
    <property type="entry name" value="Short-chain dehydrogenase reductase"/>
    <property type="match status" value="1"/>
</dbReference>